<dbReference type="Proteomes" id="UP000609346">
    <property type="component" value="Unassembled WGS sequence"/>
</dbReference>
<reference evidence="1 2" key="1">
    <citation type="submission" date="2020-09" db="EMBL/GenBank/DDBJ databases">
        <title>Paenibacillus sp. strain PR3 16S rRNA gene Genome sequencing and assembly.</title>
        <authorList>
            <person name="Kim J."/>
        </authorList>
    </citation>
    <scope>NUCLEOTIDE SEQUENCE [LARGE SCALE GENOMIC DNA]</scope>
    <source>
        <strain evidence="1 2">PR3</strain>
    </source>
</reference>
<gene>
    <name evidence="1" type="ORF">H8B09_21605</name>
</gene>
<protein>
    <submittedName>
        <fullName evidence="1">Cold-shock protein</fullName>
    </submittedName>
</protein>
<dbReference type="Pfam" id="PF14169">
    <property type="entry name" value="YdjO"/>
    <property type="match status" value="1"/>
</dbReference>
<dbReference type="InterPro" id="IPR025916">
    <property type="entry name" value="YdjO"/>
</dbReference>
<comment type="caution">
    <text evidence="1">The sequence shown here is derived from an EMBL/GenBank/DDBJ whole genome shotgun (WGS) entry which is preliminary data.</text>
</comment>
<accession>A0ABR8MZK2</accession>
<proteinExistence type="predicted"/>
<sequence length="79" mass="9168">MYYSKKKEAEVPLEMTAVWYCAQDGCNGWMRDNFSFEEAPTCHFCHTPMVSGMRELPVLVNTREIQKSNFKGKQIVNKS</sequence>
<dbReference type="EMBL" id="JACXZA010000005">
    <property type="protein sequence ID" value="MBD3921380.1"/>
    <property type="molecule type" value="Genomic_DNA"/>
</dbReference>
<evidence type="ECO:0000313" key="2">
    <source>
        <dbReference type="Proteomes" id="UP000609346"/>
    </source>
</evidence>
<dbReference type="RefSeq" id="WP_191205638.1">
    <property type="nucleotide sequence ID" value="NZ_JACXZA010000005.1"/>
</dbReference>
<keyword evidence="2" id="KW-1185">Reference proteome</keyword>
<evidence type="ECO:0000313" key="1">
    <source>
        <dbReference type="EMBL" id="MBD3921380.1"/>
    </source>
</evidence>
<name>A0ABR8MZK2_9BACL</name>
<organism evidence="1 2">
    <name type="scientific">Paenibacillus terricola</name>
    <dbReference type="NCBI Taxonomy" id="2763503"/>
    <lineage>
        <taxon>Bacteria</taxon>
        <taxon>Bacillati</taxon>
        <taxon>Bacillota</taxon>
        <taxon>Bacilli</taxon>
        <taxon>Bacillales</taxon>
        <taxon>Paenibacillaceae</taxon>
        <taxon>Paenibacillus</taxon>
    </lineage>
</organism>